<sequence length="420" mass="46682">MALNFSAFGVLPAGLAVTPTPFTLNVPNRDVHNLYSLVDSAYIAAPKYYNIHAYAPNGTFGVSRDWLIDSQKYWIDDFDWREEEAQQNKYPQWRLNVTAPSDGQVYDLHFAGLFSKKADAIPVTFLHGWPGSWLEFVGVLDLLAAKYTPETLPYHVVVPSIPDYCLSTRVEESETELDMDQASEALNELMIALGFDAYVAQGGDVGSFLAQTMCGNHDECKAYHLNMYFLTETQKESVANANLTITPAEEAILQGATAWASTGSAYANEHGTRPSTISLVLNTNPLAMLAWMGEKFIEWSDNVNATPLSLKTILNTVSLYWFTDTYVRAMWSYRVLTSIVGGTLPTMPTSFTKPFGYSAFPVEIASLPRTWAEHLFPNMVFYNAHAQGGHFAALQEPAAFLEDIEEFLEIVRPNVTSSSP</sequence>
<accession>A0AAN6YN22</accession>
<protein>
    <submittedName>
        <fullName evidence="6">Epoxide hydrolase</fullName>
    </submittedName>
</protein>
<keyword evidence="7" id="KW-1185">Reference proteome</keyword>
<dbReference type="Gene3D" id="3.40.50.1820">
    <property type="entry name" value="alpha/beta hydrolase"/>
    <property type="match status" value="1"/>
</dbReference>
<dbReference type="EMBL" id="MU865482">
    <property type="protein sequence ID" value="KAK4222258.1"/>
    <property type="molecule type" value="Genomic_DNA"/>
</dbReference>
<dbReference type="GO" id="GO:0004301">
    <property type="term" value="F:epoxide hydrolase activity"/>
    <property type="evidence" value="ECO:0007669"/>
    <property type="project" value="TreeGrafter"/>
</dbReference>
<comment type="similarity">
    <text evidence="1">Belongs to the peptidase S33 family.</text>
</comment>
<dbReference type="GO" id="GO:0097176">
    <property type="term" value="P:epoxide metabolic process"/>
    <property type="evidence" value="ECO:0007669"/>
    <property type="project" value="TreeGrafter"/>
</dbReference>
<evidence type="ECO:0000256" key="4">
    <source>
        <dbReference type="SAM" id="SignalP"/>
    </source>
</evidence>
<keyword evidence="4" id="KW-0732">Signal</keyword>
<dbReference type="InterPro" id="IPR016292">
    <property type="entry name" value="Epoxide_hydrolase"/>
</dbReference>
<feature type="active site" description="Proton donor" evidence="3">
    <location>
        <position position="333"/>
    </location>
</feature>
<feature type="chain" id="PRO_5042812142" evidence="4">
    <location>
        <begin position="17"/>
        <end position="420"/>
    </location>
</feature>
<comment type="caution">
    <text evidence="6">The sequence shown here is derived from an EMBL/GenBank/DDBJ whole genome shotgun (WGS) entry which is preliminary data.</text>
</comment>
<dbReference type="Proteomes" id="UP001301958">
    <property type="component" value="Unassembled WGS sequence"/>
</dbReference>
<dbReference type="SUPFAM" id="SSF53474">
    <property type="entry name" value="alpha/beta-Hydrolases"/>
    <property type="match status" value="1"/>
</dbReference>
<dbReference type="InterPro" id="IPR029058">
    <property type="entry name" value="AB_hydrolase_fold"/>
</dbReference>
<evidence type="ECO:0000256" key="3">
    <source>
        <dbReference type="PIRSR" id="PIRSR001112-1"/>
    </source>
</evidence>
<evidence type="ECO:0000313" key="7">
    <source>
        <dbReference type="Proteomes" id="UP001301958"/>
    </source>
</evidence>
<dbReference type="PRINTS" id="PR00412">
    <property type="entry name" value="EPOXHYDRLASE"/>
</dbReference>
<dbReference type="PIRSF" id="PIRSF001112">
    <property type="entry name" value="Epoxide_hydrolase"/>
    <property type="match status" value="1"/>
</dbReference>
<evidence type="ECO:0000256" key="1">
    <source>
        <dbReference type="ARBA" id="ARBA00010088"/>
    </source>
</evidence>
<gene>
    <name evidence="6" type="ORF">QBC38DRAFT_490323</name>
</gene>
<feature type="domain" description="Epoxide hydrolase N-terminal" evidence="5">
    <location>
        <begin position="20"/>
        <end position="136"/>
    </location>
</feature>
<feature type="active site" description="Nucleophile" evidence="3">
    <location>
        <position position="204"/>
    </location>
</feature>
<dbReference type="AlphaFoldDB" id="A0AAN6YN22"/>
<evidence type="ECO:0000313" key="6">
    <source>
        <dbReference type="EMBL" id="KAK4222258.1"/>
    </source>
</evidence>
<reference evidence="6" key="1">
    <citation type="journal article" date="2023" name="Mol. Phylogenet. Evol.">
        <title>Genome-scale phylogeny and comparative genomics of the fungal order Sordariales.</title>
        <authorList>
            <person name="Hensen N."/>
            <person name="Bonometti L."/>
            <person name="Westerberg I."/>
            <person name="Brannstrom I.O."/>
            <person name="Guillou S."/>
            <person name="Cros-Aarteil S."/>
            <person name="Calhoun S."/>
            <person name="Haridas S."/>
            <person name="Kuo A."/>
            <person name="Mondo S."/>
            <person name="Pangilinan J."/>
            <person name="Riley R."/>
            <person name="LaButti K."/>
            <person name="Andreopoulos B."/>
            <person name="Lipzen A."/>
            <person name="Chen C."/>
            <person name="Yan M."/>
            <person name="Daum C."/>
            <person name="Ng V."/>
            <person name="Clum A."/>
            <person name="Steindorff A."/>
            <person name="Ohm R.A."/>
            <person name="Martin F."/>
            <person name="Silar P."/>
            <person name="Natvig D.O."/>
            <person name="Lalanne C."/>
            <person name="Gautier V."/>
            <person name="Ament-Velasquez S.L."/>
            <person name="Kruys A."/>
            <person name="Hutchinson M.I."/>
            <person name="Powell A.J."/>
            <person name="Barry K."/>
            <person name="Miller A.N."/>
            <person name="Grigoriev I.V."/>
            <person name="Debuchy R."/>
            <person name="Gladieux P."/>
            <person name="Hiltunen Thoren M."/>
            <person name="Johannesson H."/>
        </authorList>
    </citation>
    <scope>NUCLEOTIDE SEQUENCE</scope>
    <source>
        <strain evidence="6">CBS 990.96</strain>
    </source>
</reference>
<proteinExistence type="inferred from homology"/>
<evidence type="ECO:0000256" key="2">
    <source>
        <dbReference type="ARBA" id="ARBA00022801"/>
    </source>
</evidence>
<dbReference type="PANTHER" id="PTHR21661">
    <property type="entry name" value="EPOXIDE HYDROLASE 1-RELATED"/>
    <property type="match status" value="1"/>
</dbReference>
<name>A0AAN6YN22_9PEZI</name>
<organism evidence="6 7">
    <name type="scientific">Podospora fimiseda</name>
    <dbReference type="NCBI Taxonomy" id="252190"/>
    <lineage>
        <taxon>Eukaryota</taxon>
        <taxon>Fungi</taxon>
        <taxon>Dikarya</taxon>
        <taxon>Ascomycota</taxon>
        <taxon>Pezizomycotina</taxon>
        <taxon>Sordariomycetes</taxon>
        <taxon>Sordariomycetidae</taxon>
        <taxon>Sordariales</taxon>
        <taxon>Podosporaceae</taxon>
        <taxon>Podospora</taxon>
    </lineage>
</organism>
<dbReference type="InterPro" id="IPR000639">
    <property type="entry name" value="Epox_hydrolase-like"/>
</dbReference>
<dbReference type="Pfam" id="PF06441">
    <property type="entry name" value="EHN"/>
    <property type="match status" value="1"/>
</dbReference>
<dbReference type="InterPro" id="IPR010497">
    <property type="entry name" value="Epoxide_hydro_N"/>
</dbReference>
<feature type="active site" description="Proton acceptor" evidence="3">
    <location>
        <position position="390"/>
    </location>
</feature>
<keyword evidence="2 6" id="KW-0378">Hydrolase</keyword>
<evidence type="ECO:0000259" key="5">
    <source>
        <dbReference type="Pfam" id="PF06441"/>
    </source>
</evidence>
<dbReference type="PANTHER" id="PTHR21661:SF39">
    <property type="entry name" value="HYDROLASE, PUTATIVE (AFU_ORTHOLOGUE AFUA_3G08960)-RELATED"/>
    <property type="match status" value="1"/>
</dbReference>
<feature type="signal peptide" evidence="4">
    <location>
        <begin position="1"/>
        <end position="16"/>
    </location>
</feature>
<reference evidence="6" key="2">
    <citation type="submission" date="2023-05" db="EMBL/GenBank/DDBJ databases">
        <authorList>
            <consortium name="Lawrence Berkeley National Laboratory"/>
            <person name="Steindorff A."/>
            <person name="Hensen N."/>
            <person name="Bonometti L."/>
            <person name="Westerberg I."/>
            <person name="Brannstrom I.O."/>
            <person name="Guillou S."/>
            <person name="Cros-Aarteil S."/>
            <person name="Calhoun S."/>
            <person name="Haridas S."/>
            <person name="Kuo A."/>
            <person name="Mondo S."/>
            <person name="Pangilinan J."/>
            <person name="Riley R."/>
            <person name="Labutti K."/>
            <person name="Andreopoulos B."/>
            <person name="Lipzen A."/>
            <person name="Chen C."/>
            <person name="Yanf M."/>
            <person name="Daum C."/>
            <person name="Ng V."/>
            <person name="Clum A."/>
            <person name="Ohm R."/>
            <person name="Martin F."/>
            <person name="Silar P."/>
            <person name="Natvig D."/>
            <person name="Lalanne C."/>
            <person name="Gautier V."/>
            <person name="Ament-Velasquez S.L."/>
            <person name="Kruys A."/>
            <person name="Hutchinson M.I."/>
            <person name="Powell A.J."/>
            <person name="Barry K."/>
            <person name="Miller A.N."/>
            <person name="Grigoriev I.V."/>
            <person name="Debuchy R."/>
            <person name="Gladieux P."/>
            <person name="Thoren M.H."/>
            <person name="Johannesson H."/>
        </authorList>
    </citation>
    <scope>NUCLEOTIDE SEQUENCE</scope>
    <source>
        <strain evidence="6">CBS 990.96</strain>
    </source>
</reference>